<dbReference type="Pfam" id="PF20918">
    <property type="entry name" value="SPOCS_spoVID-N"/>
    <property type="match status" value="1"/>
</dbReference>
<sequence length="489" mass="55650">MPLADQSYGLRFDIYERVHLSEEVIGIQELVELELLPRIQVVPGDEYASLRGHLHVSGLYRGEEGTQELSHLIPVEITVPLSRVNRLEDITVEIENFDVDVLNPHSLNITGVLSLRGIETVAFVPGTEEWSNEEYSVSHETEREEQAESLEVYADQKDSLDVREEEFTPLSAKYDPPSTESYWSLPEIQEQSEPSPWNREKDTAAVSAPVSSFSPLWADKESKQDTGLIGTSDDARASSEEQQPGEDQLDKQQSKELKLNEPELNESKQSELKHSEQKHNESQHLEAHPKEPQPKEPKHNDSKPIELQHNESPSSESSTVWQIEQPAQAQVQLEEGDRVYTAEEYLENVQELEAAEPALEPHVEDRPELKIALGSKKLTDHAVDDHVPLSTLLQSGRPPREPEALETLVQEAQTQEPLTEDKEDARWKNLFISGVQEQTPFRQVKLVIVQREETIDVIADRYQINPRELLLYNRLSEQSLEEGQILYIP</sequence>
<feature type="compositionally biased region" description="Low complexity" evidence="1">
    <location>
        <begin position="204"/>
        <end position="215"/>
    </location>
</feature>
<accession>A0A3S1DU75</accession>
<dbReference type="SMART" id="SM00257">
    <property type="entry name" value="LysM"/>
    <property type="match status" value="1"/>
</dbReference>
<dbReference type="Proteomes" id="UP000272464">
    <property type="component" value="Unassembled WGS sequence"/>
</dbReference>
<dbReference type="InterPro" id="IPR036779">
    <property type="entry name" value="LysM_dom_sf"/>
</dbReference>
<reference evidence="3 4" key="1">
    <citation type="submission" date="2018-12" db="EMBL/GenBank/DDBJ databases">
        <authorList>
            <person name="Sun L."/>
            <person name="Chen Z."/>
        </authorList>
    </citation>
    <scope>NUCLEOTIDE SEQUENCE [LARGE SCALE GENOMIC DNA]</scope>
    <source>
        <strain evidence="3 4">3-5-3</strain>
    </source>
</reference>
<feature type="region of interest" description="Disordered" evidence="1">
    <location>
        <begin position="133"/>
        <end position="329"/>
    </location>
</feature>
<organism evidence="3 4">
    <name type="scientific">Paenibacillus zeisoli</name>
    <dbReference type="NCBI Taxonomy" id="2496267"/>
    <lineage>
        <taxon>Bacteria</taxon>
        <taxon>Bacillati</taxon>
        <taxon>Bacillota</taxon>
        <taxon>Bacilli</taxon>
        <taxon>Bacillales</taxon>
        <taxon>Paenibacillaceae</taxon>
        <taxon>Paenibacillus</taxon>
    </lineage>
</organism>
<dbReference type="Pfam" id="PF01476">
    <property type="entry name" value="LysM"/>
    <property type="match status" value="1"/>
</dbReference>
<gene>
    <name evidence="3" type="ORF">EJP77_19840</name>
</gene>
<proteinExistence type="predicted"/>
<evidence type="ECO:0000313" key="4">
    <source>
        <dbReference type="Proteomes" id="UP000272464"/>
    </source>
</evidence>
<dbReference type="Gene3D" id="3.10.350.10">
    <property type="entry name" value="LysM domain"/>
    <property type="match status" value="1"/>
</dbReference>
<dbReference type="InterPro" id="IPR048862">
    <property type="entry name" value="SPOCS_spoVID_N"/>
</dbReference>
<dbReference type="PROSITE" id="PS51782">
    <property type="entry name" value="LYSM"/>
    <property type="match status" value="1"/>
</dbReference>
<feature type="compositionally biased region" description="Basic and acidic residues" evidence="1">
    <location>
        <begin position="248"/>
        <end position="309"/>
    </location>
</feature>
<feature type="compositionally biased region" description="Polar residues" evidence="1">
    <location>
        <begin position="310"/>
        <end position="329"/>
    </location>
</feature>
<dbReference type="SUPFAM" id="SSF54106">
    <property type="entry name" value="LysM domain"/>
    <property type="match status" value="1"/>
</dbReference>
<dbReference type="EMBL" id="RZNX01000015">
    <property type="protein sequence ID" value="RUT27795.1"/>
    <property type="molecule type" value="Genomic_DNA"/>
</dbReference>
<feature type="compositionally biased region" description="Basic and acidic residues" evidence="1">
    <location>
        <begin position="154"/>
        <end position="166"/>
    </location>
</feature>
<name>A0A3S1DU75_9BACL</name>
<evidence type="ECO:0000259" key="2">
    <source>
        <dbReference type="PROSITE" id="PS51782"/>
    </source>
</evidence>
<evidence type="ECO:0000256" key="1">
    <source>
        <dbReference type="SAM" id="MobiDB-lite"/>
    </source>
</evidence>
<protein>
    <submittedName>
        <fullName evidence="3">LysM peptidoglycan-binding domain-containing protein</fullName>
    </submittedName>
</protein>
<dbReference type="AlphaFoldDB" id="A0A3S1DU75"/>
<keyword evidence="4" id="KW-1185">Reference proteome</keyword>
<feature type="compositionally biased region" description="Basic and acidic residues" evidence="1">
    <location>
        <begin position="136"/>
        <end position="146"/>
    </location>
</feature>
<dbReference type="InterPro" id="IPR018392">
    <property type="entry name" value="LysM"/>
</dbReference>
<comment type="caution">
    <text evidence="3">The sequence shown here is derived from an EMBL/GenBank/DDBJ whole genome shotgun (WGS) entry which is preliminary data.</text>
</comment>
<dbReference type="OrthoDB" id="2966368at2"/>
<evidence type="ECO:0000313" key="3">
    <source>
        <dbReference type="EMBL" id="RUT27795.1"/>
    </source>
</evidence>
<feature type="domain" description="LysM" evidence="2">
    <location>
        <begin position="445"/>
        <end position="488"/>
    </location>
</feature>